<dbReference type="PANTHER" id="PTHR35527">
    <property type="entry name" value="CHOLOYLGLYCINE HYDROLASE"/>
    <property type="match status" value="1"/>
</dbReference>
<dbReference type="PANTHER" id="PTHR35527:SF2">
    <property type="entry name" value="HYDROLASE"/>
    <property type="match status" value="1"/>
</dbReference>
<dbReference type="InterPro" id="IPR029132">
    <property type="entry name" value="CBAH/NAAA_C"/>
</dbReference>
<feature type="signal peptide" evidence="3">
    <location>
        <begin position="1"/>
        <end position="27"/>
    </location>
</feature>
<dbReference type="Pfam" id="PF02275">
    <property type="entry name" value="CBAH"/>
    <property type="match status" value="1"/>
</dbReference>
<dbReference type="AlphaFoldDB" id="A0AAX1N4F1"/>
<proteinExistence type="inferred from homology"/>
<dbReference type="KEGG" id="fya:KMW28_00355"/>
<dbReference type="RefSeq" id="WP_169665811.1">
    <property type="nucleotide sequence ID" value="NZ_CP076132.1"/>
</dbReference>
<gene>
    <name evidence="5" type="ORF">KMW28_00355</name>
</gene>
<keyword evidence="6" id="KW-1185">Reference proteome</keyword>
<evidence type="ECO:0000256" key="3">
    <source>
        <dbReference type="SAM" id="SignalP"/>
    </source>
</evidence>
<name>A0AAX1N4F1_9BACT</name>
<comment type="similarity">
    <text evidence="1">Belongs to the peptidase C59 family.</text>
</comment>
<protein>
    <submittedName>
        <fullName evidence="5">Linear amide C-N hydrolase</fullName>
    </submittedName>
</protein>
<reference evidence="5 6" key="1">
    <citation type="submission" date="2021-05" db="EMBL/GenBank/DDBJ databases">
        <title>Comparative genomic studies on the polysaccharide-degrading batcterial strains of the Flammeovirga genus.</title>
        <authorList>
            <person name="Zewei F."/>
            <person name="Zheng Z."/>
            <person name="Yu L."/>
            <person name="Ruyue G."/>
            <person name="Yanhong M."/>
            <person name="Yuanyuan C."/>
            <person name="Jingyan G."/>
            <person name="Wenjun H."/>
        </authorList>
    </citation>
    <scope>NUCLEOTIDE SEQUENCE [LARGE SCALE GENOMIC DNA]</scope>
    <source>
        <strain evidence="5 6">NBRC:100898</strain>
    </source>
</reference>
<feature type="domain" description="Choloylglycine hydrolase/NAAA C-terminal" evidence="4">
    <location>
        <begin position="34"/>
        <end position="315"/>
    </location>
</feature>
<dbReference type="SUPFAM" id="SSF56235">
    <property type="entry name" value="N-terminal nucleophile aminohydrolases (Ntn hydrolases)"/>
    <property type="match status" value="1"/>
</dbReference>
<accession>A0AAX1N4F1</accession>
<evidence type="ECO:0000256" key="2">
    <source>
        <dbReference type="ARBA" id="ARBA00022801"/>
    </source>
</evidence>
<dbReference type="Proteomes" id="UP000678679">
    <property type="component" value="Chromosome 1"/>
</dbReference>
<sequence>MKGFNYFKKVLSVLTVFIVLFSSSANACSFFKFHANGNTYIGRTMELPVELAEQIVIVPRDYNFYNLKVKYGFTGIEHGNTGLMSSGLNEHGLNIEALALFESNYAPVGEGDINQQQVVSYVLGNAKSVDEAIELLKKTKVEGSKLSLMKDIELGIHFAITDGKRSVVVEYINGKGTPEIYENKLGVMTNDPRYPTQELMAMSLINGDLESGTTTFSEENFMGFDRTPQGRFQQLVALNYTQDLTRVKTDFDAINRAWAMVNSVEIVQGSLYWRFVDEKPQMTGYSTVIDVKNKVYHFRTYDNMDIRKVDVNAIDFATVAYQTQDIYRTQSEYKDIKINNVR</sequence>
<dbReference type="InterPro" id="IPR029055">
    <property type="entry name" value="Ntn_hydrolases_N"/>
</dbReference>
<evidence type="ECO:0000313" key="5">
    <source>
        <dbReference type="EMBL" id="QWG02072.1"/>
    </source>
</evidence>
<evidence type="ECO:0000313" key="6">
    <source>
        <dbReference type="Proteomes" id="UP000678679"/>
    </source>
</evidence>
<dbReference type="EMBL" id="CP076132">
    <property type="protein sequence ID" value="QWG02072.1"/>
    <property type="molecule type" value="Genomic_DNA"/>
</dbReference>
<organism evidence="5 6">
    <name type="scientific">Flammeovirga yaeyamensis</name>
    <dbReference type="NCBI Taxonomy" id="367791"/>
    <lineage>
        <taxon>Bacteria</taxon>
        <taxon>Pseudomonadati</taxon>
        <taxon>Bacteroidota</taxon>
        <taxon>Cytophagia</taxon>
        <taxon>Cytophagales</taxon>
        <taxon>Flammeovirgaceae</taxon>
        <taxon>Flammeovirga</taxon>
    </lineage>
</organism>
<keyword evidence="3" id="KW-0732">Signal</keyword>
<keyword evidence="2 5" id="KW-0378">Hydrolase</keyword>
<dbReference type="InterPro" id="IPR052193">
    <property type="entry name" value="Peptidase_C59"/>
</dbReference>
<dbReference type="GO" id="GO:0016787">
    <property type="term" value="F:hydrolase activity"/>
    <property type="evidence" value="ECO:0007669"/>
    <property type="project" value="UniProtKB-KW"/>
</dbReference>
<evidence type="ECO:0000256" key="1">
    <source>
        <dbReference type="ARBA" id="ARBA00006625"/>
    </source>
</evidence>
<evidence type="ECO:0000259" key="4">
    <source>
        <dbReference type="Pfam" id="PF02275"/>
    </source>
</evidence>
<feature type="chain" id="PRO_5043410191" evidence="3">
    <location>
        <begin position="28"/>
        <end position="342"/>
    </location>
</feature>
<dbReference type="Gene3D" id="3.60.60.10">
    <property type="entry name" value="Penicillin V Acylase, Chain A"/>
    <property type="match status" value="1"/>
</dbReference>